<gene>
    <name evidence="1" type="ORF">GY21_08450</name>
</gene>
<dbReference type="Proteomes" id="UP000029864">
    <property type="component" value="Unassembled WGS sequence"/>
</dbReference>
<accession>A0A099JHR4</accession>
<proteinExistence type="predicted"/>
<reference evidence="1 2" key="1">
    <citation type="submission" date="2014-08" db="EMBL/GenBank/DDBJ databases">
        <authorList>
            <person name="Sisinthy S."/>
        </authorList>
    </citation>
    <scope>NUCLEOTIDE SEQUENCE [LARGE SCALE GENOMIC DNA]</scope>
    <source>
        <strain evidence="1 2">RuG17</strain>
    </source>
</reference>
<evidence type="ECO:0008006" key="3">
    <source>
        <dbReference type="Google" id="ProtNLM"/>
    </source>
</evidence>
<keyword evidence="2" id="KW-1185">Reference proteome</keyword>
<comment type="caution">
    <text evidence="1">The sequence shown here is derived from an EMBL/GenBank/DDBJ whole genome shotgun (WGS) entry which is preliminary data.</text>
</comment>
<sequence length="285" mass="31705">MRFVYAAQYRHSGSTVMRGAQLSAIAAQSMPDRDVKYVELNVDIRNSVVFLTKGALKAMTMERLESLKKHKNVLLFDVVDELPPPITHGYADVLIAASHTAFVQHSINFPHLPVRLVNHHVDPRVSALQVAPPDDRLRTAYFGETINAIFTSMITETVQVVPIDTSRQSSSWIDHLAAYNLHYAVRATRDLDNYKPFLKGFTAAHCDSNILIQATEAEPAQWLGTDYPFLVQGPATEASILAAIEHARGCFGGPEWNQGLVRMREVRERTSPERIGAEVRSACAV</sequence>
<dbReference type="AlphaFoldDB" id="A0A099JHR4"/>
<evidence type="ECO:0000313" key="1">
    <source>
        <dbReference type="EMBL" id="KGJ77102.1"/>
    </source>
</evidence>
<evidence type="ECO:0000313" key="2">
    <source>
        <dbReference type="Proteomes" id="UP000029864"/>
    </source>
</evidence>
<dbReference type="eggNOG" id="ENOG5033385">
    <property type="taxonomic scope" value="Bacteria"/>
</dbReference>
<organism evidence="1 2">
    <name type="scientific">Cryobacterium roopkundense</name>
    <dbReference type="NCBI Taxonomy" id="1001240"/>
    <lineage>
        <taxon>Bacteria</taxon>
        <taxon>Bacillati</taxon>
        <taxon>Actinomycetota</taxon>
        <taxon>Actinomycetes</taxon>
        <taxon>Micrococcales</taxon>
        <taxon>Microbacteriaceae</taxon>
        <taxon>Cryobacterium</taxon>
    </lineage>
</organism>
<dbReference type="EMBL" id="JPXF01000028">
    <property type="protein sequence ID" value="KGJ77102.1"/>
    <property type="molecule type" value="Genomic_DNA"/>
</dbReference>
<name>A0A099JHR4_9MICO</name>
<protein>
    <recommendedName>
        <fullName evidence="3">Glycosyl transferase family 1 domain-containing protein</fullName>
    </recommendedName>
</protein>